<organism evidence="1">
    <name type="scientific">gut metagenome</name>
    <dbReference type="NCBI Taxonomy" id="749906"/>
    <lineage>
        <taxon>unclassified sequences</taxon>
        <taxon>metagenomes</taxon>
        <taxon>organismal metagenomes</taxon>
    </lineage>
</organism>
<accession>J9GAH1</accession>
<dbReference type="EMBL" id="AMCI01001860">
    <property type="protein sequence ID" value="EJX04292.1"/>
    <property type="molecule type" value="Genomic_DNA"/>
</dbReference>
<gene>
    <name evidence="1" type="ORF">EVA_07599</name>
</gene>
<reference evidence="1" key="1">
    <citation type="journal article" date="2012" name="PLoS ONE">
        <title>Gene sets for utilization of primary and secondary nutrition supplies in the distal gut of endangered iberian lynx.</title>
        <authorList>
            <person name="Alcaide M."/>
            <person name="Messina E."/>
            <person name="Richter M."/>
            <person name="Bargiela R."/>
            <person name="Peplies J."/>
            <person name="Huws S.A."/>
            <person name="Newbold C.J."/>
            <person name="Golyshin P.N."/>
            <person name="Simon M.A."/>
            <person name="Lopez G."/>
            <person name="Yakimov M.M."/>
            <person name="Ferrer M."/>
        </authorList>
    </citation>
    <scope>NUCLEOTIDE SEQUENCE</scope>
</reference>
<proteinExistence type="predicted"/>
<sequence length="50" mass="5953">MNSTLLHCQFEFRLVYFSLSNCSCNPFSFIEEMRTTKYGLLIILRYPLLV</sequence>
<evidence type="ECO:0000313" key="1">
    <source>
        <dbReference type="EMBL" id="EJX04292.1"/>
    </source>
</evidence>
<comment type="caution">
    <text evidence="1">The sequence shown here is derived from an EMBL/GenBank/DDBJ whole genome shotgun (WGS) entry which is preliminary data.</text>
</comment>
<dbReference type="AlphaFoldDB" id="J9GAH1"/>
<protein>
    <submittedName>
        <fullName evidence="1">Uncharacterized protein</fullName>
    </submittedName>
</protein>
<name>J9GAH1_9ZZZZ</name>